<feature type="region of interest" description="Disordered" evidence="1">
    <location>
        <begin position="118"/>
        <end position="144"/>
    </location>
</feature>
<comment type="caution">
    <text evidence="2">The sequence shown here is derived from an EMBL/GenBank/DDBJ whole genome shotgun (WGS) entry which is preliminary data.</text>
</comment>
<reference evidence="2 3" key="1">
    <citation type="submission" date="2019-06" db="EMBL/GenBank/DDBJ databases">
        <title>Draft genomes of female and male turbot (Scophthalmus maximus).</title>
        <authorList>
            <person name="Xu H."/>
            <person name="Xu X.-W."/>
            <person name="Shao C."/>
            <person name="Chen S."/>
        </authorList>
    </citation>
    <scope>NUCLEOTIDE SEQUENCE [LARGE SCALE GENOMIC DNA]</scope>
    <source>
        <strain evidence="2">Ysfricsl-2016a</strain>
        <tissue evidence="2">Blood</tissue>
    </source>
</reference>
<dbReference type="EMBL" id="VEVO01000018">
    <property type="protein sequence ID" value="KAF0027577.1"/>
    <property type="molecule type" value="Genomic_DNA"/>
</dbReference>
<evidence type="ECO:0000313" key="2">
    <source>
        <dbReference type="EMBL" id="KAF0027577.1"/>
    </source>
</evidence>
<dbReference type="AlphaFoldDB" id="A0A6A4S3H3"/>
<feature type="compositionally biased region" description="Basic and acidic residues" evidence="1">
    <location>
        <begin position="39"/>
        <end position="49"/>
    </location>
</feature>
<organism evidence="2 3">
    <name type="scientific">Scophthalmus maximus</name>
    <name type="common">Turbot</name>
    <name type="synonym">Psetta maxima</name>
    <dbReference type="NCBI Taxonomy" id="52904"/>
    <lineage>
        <taxon>Eukaryota</taxon>
        <taxon>Metazoa</taxon>
        <taxon>Chordata</taxon>
        <taxon>Craniata</taxon>
        <taxon>Vertebrata</taxon>
        <taxon>Euteleostomi</taxon>
        <taxon>Actinopterygii</taxon>
        <taxon>Neopterygii</taxon>
        <taxon>Teleostei</taxon>
        <taxon>Neoteleostei</taxon>
        <taxon>Acanthomorphata</taxon>
        <taxon>Carangaria</taxon>
        <taxon>Pleuronectiformes</taxon>
        <taxon>Pleuronectoidei</taxon>
        <taxon>Scophthalmidae</taxon>
        <taxon>Scophthalmus</taxon>
    </lineage>
</organism>
<protein>
    <submittedName>
        <fullName evidence="2">Uncharacterized protein</fullName>
    </submittedName>
</protein>
<accession>A0A6A4S3H3</accession>
<name>A0A6A4S3H3_SCOMX</name>
<proteinExistence type="predicted"/>
<feature type="region of interest" description="Disordered" evidence="1">
    <location>
        <begin position="24"/>
        <end position="53"/>
    </location>
</feature>
<evidence type="ECO:0000256" key="1">
    <source>
        <dbReference type="SAM" id="MobiDB-lite"/>
    </source>
</evidence>
<dbReference type="Proteomes" id="UP000438429">
    <property type="component" value="Unassembled WGS sequence"/>
</dbReference>
<evidence type="ECO:0000313" key="3">
    <source>
        <dbReference type="Proteomes" id="UP000438429"/>
    </source>
</evidence>
<gene>
    <name evidence="2" type="ORF">F2P81_020318</name>
</gene>
<sequence>MSSPSPCVTVCVEWTHRQRLRHLSSSVPPATTTTTQRPAHRDANAEEHATQTYGKPLVCDESLAAVERPLLQATMCEADVNNQQQDRAVLGQLNCPQCGSLGRRYVGVRVDSGAYRRASSKKKKHLPLLGSPVRVHGGELREAG</sequence>